<evidence type="ECO:0000313" key="2">
    <source>
        <dbReference type="Proteomes" id="UP001329825"/>
    </source>
</evidence>
<keyword evidence="2" id="KW-1185">Reference proteome</keyword>
<dbReference type="RefSeq" id="XP_062794494.1">
    <property type="nucleotide sequence ID" value="XM_062938443.1"/>
</dbReference>
<dbReference type="GeneID" id="87958876"/>
<gene>
    <name evidence="1" type="ORF">IL334_006746</name>
</gene>
<proteinExistence type="predicted"/>
<evidence type="ECO:0000313" key="1">
    <source>
        <dbReference type="EMBL" id="WRT69755.1"/>
    </source>
</evidence>
<reference evidence="1 2" key="1">
    <citation type="submission" date="2024-01" db="EMBL/GenBank/DDBJ databases">
        <title>Comparative genomics of Cryptococcus and Kwoniella reveals pathogenesis evolution and contrasting modes of karyotype evolution via chromosome fusion or intercentromeric recombination.</title>
        <authorList>
            <person name="Coelho M.A."/>
            <person name="David-Palma M."/>
            <person name="Shea T."/>
            <person name="Bowers K."/>
            <person name="McGinley-Smith S."/>
            <person name="Mohammad A.W."/>
            <person name="Gnirke A."/>
            <person name="Yurkov A.M."/>
            <person name="Nowrousian M."/>
            <person name="Sun S."/>
            <person name="Cuomo C.A."/>
            <person name="Heitman J."/>
        </authorList>
    </citation>
    <scope>NUCLEOTIDE SEQUENCE [LARGE SCALE GENOMIC DNA]</scope>
    <source>
        <strain evidence="1">CBS 11374</strain>
    </source>
</reference>
<protein>
    <submittedName>
        <fullName evidence="1">Uncharacterized protein</fullName>
    </submittedName>
</protein>
<accession>A0ABZ1D8S3</accession>
<sequence>MALPYNYWTGEGPIEPQTPYMVYPRSHSPYPQYAQYGLPYPRSHSPYPHYSFSPPPPPPPPPPPMPLWGVPAIPASSK</sequence>
<dbReference type="EMBL" id="CP141889">
    <property type="protein sequence ID" value="WRT69755.1"/>
    <property type="molecule type" value="Genomic_DNA"/>
</dbReference>
<organism evidence="1 2">
    <name type="scientific">Kwoniella shivajii</name>
    <dbReference type="NCBI Taxonomy" id="564305"/>
    <lineage>
        <taxon>Eukaryota</taxon>
        <taxon>Fungi</taxon>
        <taxon>Dikarya</taxon>
        <taxon>Basidiomycota</taxon>
        <taxon>Agaricomycotina</taxon>
        <taxon>Tremellomycetes</taxon>
        <taxon>Tremellales</taxon>
        <taxon>Cryptococcaceae</taxon>
        <taxon>Kwoniella</taxon>
    </lineage>
</organism>
<name>A0ABZ1D8S3_9TREE</name>
<dbReference type="Proteomes" id="UP001329825">
    <property type="component" value="Chromosome 9"/>
</dbReference>